<sequence>MWAVGVLAYVLLSGLSPFAGENDVETLKNVKACDWDFDQSAFANISEDGRDFIRRLLVKNREKRMTAHECLQHSWLTGDHSNLDQEIDSSRYLSIRDKIRAKYPNWDSFLLPLGRLSEYSSIRKLLVDKYKIHDTSFDRRQAMPRFVIKPQSAFCYEGQSVKFTCRVIAIATCTLSWSHNNQDLRQSVKFMKRYVGDDYTFIINRVKVEDRGEYIIRAENHYGSKEEVVFLNVQPLPREAPVYKPEKQPVRRREPLPYTLWQEESESAPRFTFLLRPRVMQCRDTCKLLCCLSGKPVPTVKWYKDKRELSKYEYNMTHSDGVVTMEIVDCKPEDSGKYSCIATNCHGTDESSCVVIVEGEGGTAEQAQLARKLLYSGDRKYIEQPLKPAPPPIVTVRKPSVSAASSRTQDNVKNLNLNNINESLDKRSPKKYGGNLDTTGSPSRSRSATKELILPPDDSLMCKPEFTTALKDRTIKDGDSLTLSCTVKGDPEPQVSWSKGGKPLSSSEIMDLKYKNGVATLSINEVFPEDEGIYVCKATNSMGSNETSCKLTVKPMANGKVSKKS</sequence>
<feature type="chain" id="PRO_5026877540" evidence="4">
    <location>
        <begin position="21"/>
        <end position="565"/>
    </location>
</feature>
<dbReference type="AlphaFoldDB" id="A0A6M2E3I2"/>
<dbReference type="PANTHER" id="PTHR47633">
    <property type="entry name" value="IMMUNOGLOBULIN"/>
    <property type="match status" value="1"/>
</dbReference>
<dbReference type="InterPro" id="IPR011009">
    <property type="entry name" value="Kinase-like_dom_sf"/>
</dbReference>
<dbReference type="GO" id="GO:0004672">
    <property type="term" value="F:protein kinase activity"/>
    <property type="evidence" value="ECO:0007669"/>
    <property type="project" value="InterPro"/>
</dbReference>
<dbReference type="FunFam" id="2.60.40.10:FF:000553">
    <property type="entry name" value="Uncharacterized protein, isoform J"/>
    <property type="match status" value="1"/>
</dbReference>
<dbReference type="PANTHER" id="PTHR47633:SF4">
    <property type="entry name" value="MYOPALLADIN ISOFORM X1"/>
    <property type="match status" value="1"/>
</dbReference>
<dbReference type="PROSITE" id="PS50835">
    <property type="entry name" value="IG_LIKE"/>
    <property type="match status" value="3"/>
</dbReference>
<feature type="domain" description="Protein kinase" evidence="5">
    <location>
        <begin position="1"/>
        <end position="76"/>
    </location>
</feature>
<dbReference type="InterPro" id="IPR003599">
    <property type="entry name" value="Ig_sub"/>
</dbReference>
<dbReference type="SMART" id="SM00408">
    <property type="entry name" value="IGc2"/>
    <property type="match status" value="3"/>
</dbReference>
<evidence type="ECO:0000259" key="6">
    <source>
        <dbReference type="PROSITE" id="PS50835"/>
    </source>
</evidence>
<dbReference type="SUPFAM" id="SSF48726">
    <property type="entry name" value="Immunoglobulin"/>
    <property type="match status" value="3"/>
</dbReference>
<keyword evidence="4" id="KW-0732">Signal</keyword>
<dbReference type="Gene3D" id="1.10.510.10">
    <property type="entry name" value="Transferase(Phosphotransferase) domain 1"/>
    <property type="match status" value="1"/>
</dbReference>
<dbReference type="GO" id="GO:0005524">
    <property type="term" value="F:ATP binding"/>
    <property type="evidence" value="ECO:0007669"/>
    <property type="project" value="InterPro"/>
</dbReference>
<dbReference type="InterPro" id="IPR007110">
    <property type="entry name" value="Ig-like_dom"/>
</dbReference>
<dbReference type="Pfam" id="PF07679">
    <property type="entry name" value="I-set"/>
    <property type="match status" value="3"/>
</dbReference>
<protein>
    <submittedName>
        <fullName evidence="7">Putative the giant serine/threonine kinase</fullName>
    </submittedName>
</protein>
<dbReference type="Pfam" id="PF00069">
    <property type="entry name" value="Pkinase"/>
    <property type="match status" value="1"/>
</dbReference>
<dbReference type="InterPro" id="IPR013783">
    <property type="entry name" value="Ig-like_fold"/>
</dbReference>
<feature type="signal peptide" evidence="4">
    <location>
        <begin position="1"/>
        <end position="20"/>
    </location>
</feature>
<dbReference type="PROSITE" id="PS50011">
    <property type="entry name" value="PROTEIN_KINASE_DOM"/>
    <property type="match status" value="1"/>
</dbReference>
<evidence type="ECO:0000256" key="3">
    <source>
        <dbReference type="SAM" id="MobiDB-lite"/>
    </source>
</evidence>
<feature type="domain" description="Ig-like" evidence="6">
    <location>
        <begin position="269"/>
        <end position="370"/>
    </location>
</feature>
<dbReference type="SUPFAM" id="SSF56112">
    <property type="entry name" value="Protein kinase-like (PK-like)"/>
    <property type="match status" value="1"/>
</dbReference>
<reference evidence="7" key="1">
    <citation type="submission" date="2020-03" db="EMBL/GenBank/DDBJ databases">
        <title>Transcriptomic Profiling of the Digestive Tract of the Rat Flea, Xenopsylla cheopis, Following Blood Feeding and Infection with Yersinia pestis.</title>
        <authorList>
            <person name="Bland D.M."/>
            <person name="Martens C.A."/>
            <person name="Virtaneva K."/>
            <person name="Kanakabandi K."/>
            <person name="Long D."/>
            <person name="Rosenke R."/>
            <person name="Saturday G.A."/>
            <person name="Hoyt F.H."/>
            <person name="Bruno D.P."/>
            <person name="Ribeiro J.M.C."/>
            <person name="Hinnebusch J."/>
        </authorList>
    </citation>
    <scope>NUCLEOTIDE SEQUENCE</scope>
</reference>
<dbReference type="InterPro" id="IPR036179">
    <property type="entry name" value="Ig-like_dom_sf"/>
</dbReference>
<proteinExistence type="predicted"/>
<evidence type="ECO:0000256" key="1">
    <source>
        <dbReference type="ARBA" id="ARBA00022553"/>
    </source>
</evidence>
<dbReference type="InterPro" id="IPR013098">
    <property type="entry name" value="Ig_I-set"/>
</dbReference>
<dbReference type="Gene3D" id="2.60.40.10">
    <property type="entry name" value="Immunoglobulins"/>
    <property type="match status" value="3"/>
</dbReference>
<evidence type="ECO:0000313" key="7">
    <source>
        <dbReference type="EMBL" id="NOV51537.1"/>
    </source>
</evidence>
<organism evidence="7">
    <name type="scientific">Xenopsylla cheopis</name>
    <name type="common">Oriental rat flea</name>
    <name type="synonym">Pulex cheopis</name>
    <dbReference type="NCBI Taxonomy" id="163159"/>
    <lineage>
        <taxon>Eukaryota</taxon>
        <taxon>Metazoa</taxon>
        <taxon>Ecdysozoa</taxon>
        <taxon>Arthropoda</taxon>
        <taxon>Hexapoda</taxon>
        <taxon>Insecta</taxon>
        <taxon>Pterygota</taxon>
        <taxon>Neoptera</taxon>
        <taxon>Endopterygota</taxon>
        <taxon>Siphonaptera</taxon>
        <taxon>Pulicidae</taxon>
        <taxon>Xenopsyllinae</taxon>
        <taxon>Xenopsylla</taxon>
    </lineage>
</organism>
<feature type="compositionally biased region" description="Polar residues" evidence="3">
    <location>
        <begin position="436"/>
        <end position="446"/>
    </location>
</feature>
<dbReference type="FunFam" id="2.60.40.10:FF:000977">
    <property type="entry name" value="Myosin binding protein H like"/>
    <property type="match status" value="1"/>
</dbReference>
<dbReference type="FunFam" id="2.60.40.10:FF:000460">
    <property type="entry name" value="Bent, isoform J"/>
    <property type="match status" value="1"/>
</dbReference>
<evidence type="ECO:0000256" key="4">
    <source>
        <dbReference type="SAM" id="SignalP"/>
    </source>
</evidence>
<feature type="region of interest" description="Disordered" evidence="3">
    <location>
        <begin position="418"/>
        <end position="450"/>
    </location>
</feature>
<keyword evidence="2" id="KW-0393">Immunoglobulin domain</keyword>
<dbReference type="InterPro" id="IPR000719">
    <property type="entry name" value="Prot_kinase_dom"/>
</dbReference>
<dbReference type="EMBL" id="GIIL01007811">
    <property type="protein sequence ID" value="NOV51537.1"/>
    <property type="molecule type" value="Transcribed_RNA"/>
</dbReference>
<keyword evidence="7" id="KW-0418">Kinase</keyword>
<dbReference type="GO" id="GO:0030016">
    <property type="term" value="C:myofibril"/>
    <property type="evidence" value="ECO:0007669"/>
    <property type="project" value="UniProtKB-ARBA"/>
</dbReference>
<name>A0A6M2E3I2_XENCH</name>
<feature type="domain" description="Ig-like" evidence="6">
    <location>
        <begin position="144"/>
        <end position="232"/>
    </location>
</feature>
<keyword evidence="7" id="KW-0808">Transferase</keyword>
<dbReference type="InterPro" id="IPR003598">
    <property type="entry name" value="Ig_sub2"/>
</dbReference>
<dbReference type="SMART" id="SM00409">
    <property type="entry name" value="IG"/>
    <property type="match status" value="3"/>
</dbReference>
<keyword evidence="1" id="KW-0597">Phosphoprotein</keyword>
<feature type="domain" description="Ig-like" evidence="6">
    <location>
        <begin position="464"/>
        <end position="552"/>
    </location>
</feature>
<evidence type="ECO:0000259" key="5">
    <source>
        <dbReference type="PROSITE" id="PS50011"/>
    </source>
</evidence>
<accession>A0A6M2E3I2</accession>
<evidence type="ECO:0000256" key="2">
    <source>
        <dbReference type="ARBA" id="ARBA00023319"/>
    </source>
</evidence>